<dbReference type="HAMAP" id="MF_01139">
    <property type="entry name" value="ISPT"/>
    <property type="match status" value="1"/>
</dbReference>
<evidence type="ECO:0000256" key="3">
    <source>
        <dbReference type="ARBA" id="ARBA00047353"/>
    </source>
</evidence>
<dbReference type="SUPFAM" id="SSF64005">
    <property type="entry name" value="Undecaprenyl diphosphate synthase"/>
    <property type="match status" value="1"/>
</dbReference>
<keyword evidence="2 4" id="KW-0808">Transferase</keyword>
<dbReference type="GO" id="GO:0005783">
    <property type="term" value="C:endoplasmic reticulum"/>
    <property type="evidence" value="ECO:0007669"/>
    <property type="project" value="TreeGrafter"/>
</dbReference>
<dbReference type="InterPro" id="IPR036424">
    <property type="entry name" value="UPP_synth-like_sf"/>
</dbReference>
<dbReference type="Gene3D" id="3.40.1180.10">
    <property type="entry name" value="Decaprenyl diphosphate synthase-like"/>
    <property type="match status" value="1"/>
</dbReference>
<comment type="similarity">
    <text evidence="1 4">Belongs to the UPP synthase family.</text>
</comment>
<dbReference type="PANTHER" id="PTHR10291">
    <property type="entry name" value="DEHYDRODOLICHYL DIPHOSPHATE SYNTHASE FAMILY MEMBER"/>
    <property type="match status" value="1"/>
</dbReference>
<dbReference type="EC" id="2.5.1.-" evidence="4"/>
<sequence>MQSQDLSVLELLGSSIAKMGQIPEHIAVIMDGNRRYARTMGMKTLLGHQTGANVLHNLESWGKALGCKELTVYAFSTENFKRTKEEVENLMDLMFYELGKSLLNVEDGSNMDTCIQFIGNLHTLPAKVQHRMANIMKKTRYFEPYKLNIAVAYTGREGILRSMNVIQRNTDNNQINTCLVDQSQHLMDVRPVDMLIRTGGDLRLSDFMLWESSHAYIHFTPVTWPELTFWQLLHACFMYQIHRKKVTPKELPPNNYLDLTDVQYADLTLEKSRTLEWKVIDGKAGSDFPHGRNAKIPSPTIWYRQLLKNVLTI</sequence>
<dbReference type="OrthoDB" id="4173905at2759"/>
<proteinExistence type="inferred from homology"/>
<dbReference type="InterPro" id="IPR001441">
    <property type="entry name" value="UPP_synth-like"/>
</dbReference>
<comment type="caution">
    <text evidence="5">The sequence shown here is derived from an EMBL/GenBank/DDBJ whole genome shotgun (WGS) entry which is preliminary data.</text>
</comment>
<dbReference type="GO" id="GO:0016094">
    <property type="term" value="P:polyprenol biosynthetic process"/>
    <property type="evidence" value="ECO:0007669"/>
    <property type="project" value="TreeGrafter"/>
</dbReference>
<accession>A0A226EVT4</accession>
<dbReference type="EMBL" id="LNIX01000001">
    <property type="protein sequence ID" value="OXA61308.1"/>
    <property type="molecule type" value="Genomic_DNA"/>
</dbReference>
<dbReference type="AlphaFoldDB" id="A0A226EVT4"/>
<reference evidence="5 6" key="1">
    <citation type="submission" date="2015-12" db="EMBL/GenBank/DDBJ databases">
        <title>The genome of Folsomia candida.</title>
        <authorList>
            <person name="Faddeeva A."/>
            <person name="Derks M.F."/>
            <person name="Anvar Y."/>
            <person name="Smit S."/>
            <person name="Van Straalen N."/>
            <person name="Roelofs D."/>
        </authorList>
    </citation>
    <scope>NUCLEOTIDE SEQUENCE [LARGE SCALE GENOMIC DNA]</scope>
    <source>
        <strain evidence="5 6">VU population</strain>
        <tissue evidence="5">Whole body</tissue>
    </source>
</reference>
<evidence type="ECO:0000256" key="1">
    <source>
        <dbReference type="ARBA" id="ARBA00005432"/>
    </source>
</evidence>
<evidence type="ECO:0000313" key="6">
    <source>
        <dbReference type="Proteomes" id="UP000198287"/>
    </source>
</evidence>
<protein>
    <recommendedName>
        <fullName evidence="4">Alkyl transferase</fullName>
        <ecNumber evidence="4">2.5.1.-</ecNumber>
    </recommendedName>
</protein>
<organism evidence="5 6">
    <name type="scientific">Folsomia candida</name>
    <name type="common">Springtail</name>
    <dbReference type="NCBI Taxonomy" id="158441"/>
    <lineage>
        <taxon>Eukaryota</taxon>
        <taxon>Metazoa</taxon>
        <taxon>Ecdysozoa</taxon>
        <taxon>Arthropoda</taxon>
        <taxon>Hexapoda</taxon>
        <taxon>Collembola</taxon>
        <taxon>Entomobryomorpha</taxon>
        <taxon>Isotomoidea</taxon>
        <taxon>Isotomidae</taxon>
        <taxon>Proisotominae</taxon>
        <taxon>Folsomia</taxon>
    </lineage>
</organism>
<dbReference type="PANTHER" id="PTHR10291:SF43">
    <property type="entry name" value="DEHYDRODOLICHYL DIPHOSPHATE SYNTHASE COMPLEX SUBUNIT DHDDS"/>
    <property type="match status" value="1"/>
</dbReference>
<gene>
    <name evidence="5" type="ORF">Fcan01_01610</name>
</gene>
<dbReference type="Pfam" id="PF01255">
    <property type="entry name" value="Prenyltransf"/>
    <property type="match status" value="1"/>
</dbReference>
<dbReference type="InterPro" id="IPR018520">
    <property type="entry name" value="UPP_synth-like_CS"/>
</dbReference>
<evidence type="ECO:0000256" key="2">
    <source>
        <dbReference type="ARBA" id="ARBA00022679"/>
    </source>
</evidence>
<dbReference type="NCBIfam" id="TIGR00055">
    <property type="entry name" value="uppS"/>
    <property type="match status" value="1"/>
</dbReference>
<keyword evidence="6" id="KW-1185">Reference proteome</keyword>
<evidence type="ECO:0000313" key="5">
    <source>
        <dbReference type="EMBL" id="OXA61308.1"/>
    </source>
</evidence>
<evidence type="ECO:0000256" key="4">
    <source>
        <dbReference type="RuleBase" id="RU363018"/>
    </source>
</evidence>
<dbReference type="Proteomes" id="UP000198287">
    <property type="component" value="Unassembled WGS sequence"/>
</dbReference>
<comment type="catalytic activity">
    <reaction evidence="3">
        <text>n isopentenyl diphosphate + (2E,6E)-farnesyl diphosphate = a di-trans,poly-cis-polyprenyl diphosphate + n diphosphate</text>
        <dbReference type="Rhea" id="RHEA:53008"/>
        <dbReference type="Rhea" id="RHEA-COMP:19494"/>
        <dbReference type="ChEBI" id="CHEBI:33019"/>
        <dbReference type="ChEBI" id="CHEBI:128769"/>
        <dbReference type="ChEBI" id="CHEBI:136960"/>
        <dbReference type="ChEBI" id="CHEBI:175763"/>
        <dbReference type="EC" id="2.5.1.87"/>
    </reaction>
</comment>
<dbReference type="GO" id="GO:0045547">
    <property type="term" value="F:ditrans,polycis-polyprenyl diphosphate synthase [(2E,6E)-farnesyl diphosphate specific] activity"/>
    <property type="evidence" value="ECO:0007669"/>
    <property type="project" value="UniProtKB-EC"/>
</dbReference>
<dbReference type="STRING" id="158441.A0A226EVT4"/>
<dbReference type="PROSITE" id="PS01066">
    <property type="entry name" value="UPP_SYNTHASE"/>
    <property type="match status" value="1"/>
</dbReference>
<dbReference type="OMA" id="KIEVNCL"/>
<dbReference type="CDD" id="cd00475">
    <property type="entry name" value="Cis_IPPS"/>
    <property type="match status" value="1"/>
</dbReference>
<name>A0A226EVT4_FOLCA</name>